<dbReference type="EMBL" id="FMTB01000012">
    <property type="protein sequence ID" value="SCW11045.1"/>
    <property type="molecule type" value="Genomic_DNA"/>
</dbReference>
<proteinExistence type="predicted"/>
<protein>
    <submittedName>
        <fullName evidence="3">VanZ family protein</fullName>
    </submittedName>
</protein>
<dbReference type="GeneID" id="66752716"/>
<accession>A0A1D3GWD6</accession>
<evidence type="ECO:0000313" key="6">
    <source>
        <dbReference type="EMBL" id="TJX07000.1"/>
    </source>
</evidence>
<dbReference type="AlphaFoldDB" id="A0A1D3GWD6"/>
<feature type="transmembrane region" description="Helical" evidence="1">
    <location>
        <begin position="40"/>
        <end position="58"/>
    </location>
</feature>
<dbReference type="Proteomes" id="UP000307092">
    <property type="component" value="Unassembled WGS sequence"/>
</dbReference>
<dbReference type="RefSeq" id="WP_003690830.1">
    <property type="nucleotide sequence ID" value="NZ_AP018377.1"/>
</dbReference>
<keyword evidence="1" id="KW-0812">Transmembrane</keyword>
<dbReference type="EMBL" id="LT591897">
    <property type="protein sequence ID" value="SBQ18857.1"/>
    <property type="molecule type" value="Genomic_DNA"/>
</dbReference>
<evidence type="ECO:0000256" key="1">
    <source>
        <dbReference type="SAM" id="Phobius"/>
    </source>
</evidence>
<evidence type="ECO:0000313" key="8">
    <source>
        <dbReference type="Proteomes" id="UP000307092"/>
    </source>
</evidence>
<dbReference type="EMBL" id="SUQX01000001">
    <property type="protein sequence ID" value="TJX07000.1"/>
    <property type="molecule type" value="Genomic_DNA"/>
</dbReference>
<evidence type="ECO:0000313" key="5">
    <source>
        <dbReference type="EMBL" id="SCW11045.1"/>
    </source>
</evidence>
<evidence type="ECO:0000313" key="4">
    <source>
        <dbReference type="EMBL" id="SBQ18857.1"/>
    </source>
</evidence>
<dbReference type="OMA" id="ADMAGCV"/>
<gene>
    <name evidence="6" type="ORF">E8M63_00530</name>
    <name evidence="5" type="ORF">ESCNG_20096</name>
    <name evidence="3" type="ORF">WHOF_00336</name>
    <name evidence="4" type="ORF">WHOF_00404C</name>
</gene>
<feature type="transmembrane region" description="Helical" evidence="1">
    <location>
        <begin position="70"/>
        <end position="88"/>
    </location>
</feature>
<name>A0A1D3GWD6_NEIGO</name>
<evidence type="ECO:0000313" key="7">
    <source>
        <dbReference type="Proteomes" id="UP000182484"/>
    </source>
</evidence>
<reference evidence="5 7" key="2">
    <citation type="submission" date="2016-09" db="EMBL/GenBank/DDBJ databases">
        <authorList>
            <person name="Kumanski S."/>
            <person name="Beatrice B."/>
        </authorList>
    </citation>
    <scope>NUCLEOTIDE SEQUENCE [LARGE SCALE GENOMIC DNA]</scope>
    <source>
        <strain evidence="5">Mankind</strain>
    </source>
</reference>
<dbReference type="EMBL" id="FLKW01000002">
    <property type="protein sequence ID" value="SBM90618.1"/>
    <property type="molecule type" value="Genomic_DNA"/>
</dbReference>
<organism evidence="6 8">
    <name type="scientific">Neisseria gonorrhoeae</name>
    <dbReference type="NCBI Taxonomy" id="485"/>
    <lineage>
        <taxon>Bacteria</taxon>
        <taxon>Pseudomonadati</taxon>
        <taxon>Pseudomonadota</taxon>
        <taxon>Betaproteobacteria</taxon>
        <taxon>Neisseriales</taxon>
        <taxon>Neisseriaceae</taxon>
        <taxon>Neisseria</taxon>
    </lineage>
</organism>
<dbReference type="Pfam" id="PF04892">
    <property type="entry name" value="VanZ"/>
    <property type="match status" value="1"/>
</dbReference>
<dbReference type="NCBIfam" id="NF037970">
    <property type="entry name" value="vanZ_1"/>
    <property type="match status" value="1"/>
</dbReference>
<evidence type="ECO:0000259" key="2">
    <source>
        <dbReference type="Pfam" id="PF04892"/>
    </source>
</evidence>
<dbReference type="PANTHER" id="PTHR28008">
    <property type="entry name" value="DOMAIN PROTEIN, PUTATIVE (AFU_ORTHOLOGUE AFUA_3G10980)-RELATED"/>
    <property type="match status" value="1"/>
</dbReference>
<evidence type="ECO:0000313" key="3">
    <source>
        <dbReference type="EMBL" id="SBM90618.1"/>
    </source>
</evidence>
<dbReference type="Proteomes" id="UP000239837">
    <property type="component" value="Chromosome"/>
</dbReference>
<feature type="domain" description="VanZ-like" evidence="2">
    <location>
        <begin position="34"/>
        <end position="113"/>
    </location>
</feature>
<keyword evidence="1" id="KW-0472">Membrane</keyword>
<dbReference type="InterPro" id="IPR006976">
    <property type="entry name" value="VanZ-like"/>
</dbReference>
<dbReference type="PANTHER" id="PTHR28008:SF1">
    <property type="entry name" value="DOMAIN PROTEIN, PUTATIVE (AFU_ORTHOLOGUE AFUA_3G10980)-RELATED"/>
    <property type="match status" value="1"/>
</dbReference>
<sequence>MKLPRNRFSLLSALWFAGGIYSLLFKAADTAPPPFPHFDKAAHLALFFAQILLLAKAFKTGKLPIPYRSLIAFAFCFAVGSECAQAWFTATRTGSLGDVLADLTGAALALFAARSACRPD</sequence>
<reference evidence="6 8" key="3">
    <citation type="submission" date="2019-04" db="EMBL/GenBank/DDBJ databases">
        <title>The CDC panel for molecular diagnostics of ciprofloxacin resistance and its use for research and clinical development.</title>
        <authorList>
            <person name="Liu H."/>
            <person name="Tang K."/>
            <person name="Pham C."/>
            <person name="Schmerer M."/>
        </authorList>
    </citation>
    <scope>NUCLEOTIDE SEQUENCE [LARGE SCALE GENOMIC DNA]</scope>
    <source>
        <strain evidence="6 8">LRRBGS_0742</strain>
    </source>
</reference>
<keyword evidence="1" id="KW-1133">Transmembrane helix</keyword>
<dbReference type="Proteomes" id="UP000182484">
    <property type="component" value="Unassembled WGS sequence"/>
</dbReference>
<reference evidence="3" key="1">
    <citation type="submission" date="2016-05" db="EMBL/GenBank/DDBJ databases">
        <authorList>
            <consortium name="Pathogen Informatics"/>
        </authorList>
    </citation>
    <scope>NUCLEOTIDE SEQUENCE</scope>
    <source>
        <strain evidence="3">WHO F</strain>
    </source>
</reference>